<dbReference type="RefSeq" id="WP_344713639.1">
    <property type="nucleotide sequence ID" value="NZ_BAABCB010000015.1"/>
</dbReference>
<reference evidence="3" key="1">
    <citation type="journal article" date="2019" name="Int. J. Syst. Evol. Microbiol.">
        <title>The Global Catalogue of Microorganisms (GCM) 10K type strain sequencing project: providing services to taxonomists for standard genome sequencing and annotation.</title>
        <authorList>
            <consortium name="The Broad Institute Genomics Platform"/>
            <consortium name="The Broad Institute Genome Sequencing Center for Infectious Disease"/>
            <person name="Wu L."/>
            <person name="Ma J."/>
        </authorList>
    </citation>
    <scope>NUCLEOTIDE SEQUENCE [LARGE SCALE GENOMIC DNA]</scope>
    <source>
        <strain evidence="3">JCM 17633</strain>
    </source>
</reference>
<feature type="transmembrane region" description="Helical" evidence="1">
    <location>
        <begin position="426"/>
        <end position="450"/>
    </location>
</feature>
<proteinExistence type="predicted"/>
<keyword evidence="1" id="KW-0472">Membrane</keyword>
<feature type="transmembrane region" description="Helical" evidence="1">
    <location>
        <begin position="108"/>
        <end position="137"/>
    </location>
</feature>
<keyword evidence="1" id="KW-0812">Transmembrane</keyword>
<evidence type="ECO:0000256" key="1">
    <source>
        <dbReference type="SAM" id="Phobius"/>
    </source>
</evidence>
<keyword evidence="3" id="KW-1185">Reference proteome</keyword>
<gene>
    <name evidence="2" type="ORF">GCM10022292_14530</name>
</gene>
<sequence length="451" mass="50062">MSNKIKISLIETSGHVSSSFHNTISAINSYLLRNKGAISDFNLIKDIVDRNIDNEESAITSNLPIPLYLGLFGTMLGIIIGLIAMPSLSDSISGGVESMNADNTLKGVDALLIGVKIAMIASAIGLLLTTINSLLFYNIRKGAENDKNNFFTFIQTQLLPILSKNTASSLQTLQANLLKFNEGFAINMGHFDGIIKEVRSSFESQLQVVEELKRIDVGNMARYNIDVMKQINSSFSKLKELSEYLTNVNGLLKNTERLNHTVSVQLDKVGDIGALIDNFDVNAKNISEGSKYLQTHFSSFEQREQAISNKVADFDSSTGAMVDELKKSFELRMKNFNEKDVEINSGFEKLFKDLKEKTKQVFDDESHNIAAIQQDVLKVNDSIGQIKSLPNEVGVLKASIKDHDKTINQLMDKIADKPLHFKTPKLLLSVLIFTSVVIMATCGLFIYKYIL</sequence>
<dbReference type="Proteomes" id="UP001501682">
    <property type="component" value="Unassembled WGS sequence"/>
</dbReference>
<protein>
    <recommendedName>
        <fullName evidence="4">MotA/TolQ/ExbB proton channel domain-containing protein</fullName>
    </recommendedName>
</protein>
<evidence type="ECO:0000313" key="3">
    <source>
        <dbReference type="Proteomes" id="UP001501682"/>
    </source>
</evidence>
<organism evidence="2 3">
    <name type="scientific">Winogradskyella damuponensis</name>
    <dbReference type="NCBI Taxonomy" id="943939"/>
    <lineage>
        <taxon>Bacteria</taxon>
        <taxon>Pseudomonadati</taxon>
        <taxon>Bacteroidota</taxon>
        <taxon>Flavobacteriia</taxon>
        <taxon>Flavobacteriales</taxon>
        <taxon>Flavobacteriaceae</taxon>
        <taxon>Winogradskyella</taxon>
    </lineage>
</organism>
<evidence type="ECO:0008006" key="4">
    <source>
        <dbReference type="Google" id="ProtNLM"/>
    </source>
</evidence>
<accession>A0ABP8CSR3</accession>
<name>A0ABP8CSR3_9FLAO</name>
<comment type="caution">
    <text evidence="2">The sequence shown here is derived from an EMBL/GenBank/DDBJ whole genome shotgun (WGS) entry which is preliminary data.</text>
</comment>
<feature type="transmembrane region" description="Helical" evidence="1">
    <location>
        <begin position="67"/>
        <end position="88"/>
    </location>
</feature>
<dbReference type="EMBL" id="BAABCB010000015">
    <property type="protein sequence ID" value="GAA4242792.1"/>
    <property type="molecule type" value="Genomic_DNA"/>
</dbReference>
<evidence type="ECO:0000313" key="2">
    <source>
        <dbReference type="EMBL" id="GAA4242792.1"/>
    </source>
</evidence>
<keyword evidence="1" id="KW-1133">Transmembrane helix</keyword>